<feature type="compositionally biased region" description="Basic residues" evidence="2">
    <location>
        <begin position="466"/>
        <end position="475"/>
    </location>
</feature>
<comment type="caution">
    <text evidence="4">The sequence shown here is derived from an EMBL/GenBank/DDBJ whole genome shotgun (WGS) entry which is preliminary data.</text>
</comment>
<feature type="compositionally biased region" description="Basic and acidic residues" evidence="2">
    <location>
        <begin position="572"/>
        <end position="588"/>
    </location>
</feature>
<dbReference type="Pfam" id="PF00857">
    <property type="entry name" value="Isochorismatase"/>
    <property type="match status" value="1"/>
</dbReference>
<name>A0A4T0IVN3_WALIC</name>
<organism evidence="4 5">
    <name type="scientific">Wallemia ichthyophaga</name>
    <dbReference type="NCBI Taxonomy" id="245174"/>
    <lineage>
        <taxon>Eukaryota</taxon>
        <taxon>Fungi</taxon>
        <taxon>Dikarya</taxon>
        <taxon>Basidiomycota</taxon>
        <taxon>Wallemiomycotina</taxon>
        <taxon>Wallemiomycetes</taxon>
        <taxon>Wallemiales</taxon>
        <taxon>Wallemiaceae</taxon>
        <taxon>Wallemia</taxon>
    </lineage>
</organism>
<evidence type="ECO:0000313" key="4">
    <source>
        <dbReference type="EMBL" id="TIB34146.1"/>
    </source>
</evidence>
<dbReference type="InterPro" id="IPR019384">
    <property type="entry name" value="FHIP"/>
</dbReference>
<dbReference type="AlphaFoldDB" id="A0A4T0IVN3"/>
<reference evidence="4 5" key="1">
    <citation type="submission" date="2019-03" db="EMBL/GenBank/DDBJ databases">
        <title>Sequencing 23 genomes of Wallemia ichthyophaga.</title>
        <authorList>
            <person name="Gostincar C."/>
        </authorList>
    </citation>
    <scope>NUCLEOTIDE SEQUENCE [LARGE SCALE GENOMIC DNA]</scope>
    <source>
        <strain evidence="4 5">EXF-6200</strain>
    </source>
</reference>
<dbReference type="Proteomes" id="UP000310689">
    <property type="component" value="Unassembled WGS sequence"/>
</dbReference>
<feature type="compositionally biased region" description="Low complexity" evidence="2">
    <location>
        <begin position="445"/>
        <end position="461"/>
    </location>
</feature>
<gene>
    <name evidence="4" type="ORF">E3P86_02865</name>
</gene>
<dbReference type="InterPro" id="IPR000868">
    <property type="entry name" value="Isochorismatase-like_dom"/>
</dbReference>
<dbReference type="Gene3D" id="3.40.50.850">
    <property type="entry name" value="Isochorismatase-like"/>
    <property type="match status" value="1"/>
</dbReference>
<comment type="similarity">
    <text evidence="1">Belongs to the isochorismatase family.</text>
</comment>
<dbReference type="PANTHER" id="PTHR21705">
    <property type="entry name" value="RAI16 PROTEIN-RELATED"/>
    <property type="match status" value="1"/>
</dbReference>
<sequence length="1208" mass="135788">MEFFTNLLSIPSTERADRTQQQVLSDLDSNWNIVKDTLTTPDERQLLRGIQATDVPKRLSRIVDTLVLESGRYEDIEETPPALDWFLSQDILSKLVFLSASDRPLGIKTEVLKAAPVHKPLVHLLKICTGDDLPSPRSTTLKGAASTAGTSQPSQYEEHLVDLLCILCNKIKSSPSLLHIFFLDRSWIRYPTRSRADSEHSDRPESLASTNTITSRAVSTKSDSEFLIFTYLLRWVHREGRTGDLARAAILILFEVSTSEDIYDGDAITKDAATDIRAAVAEFIVDGDLAQVLAAGLGAVYGILPSNLAVIPTDPRDEDRSHVHLSNRSGLVENVELSTSIAFQNQLSVFISVFEFTADITKRGLKSGTKYGGAVAENVLRAVRVNFFTNVLYPSILECSSIDYSAVAVITYLQVMLQCVKSGDPLANTLLQYLFAEDDSMLNDTTSSTENTPTNSTESTSYKTNTKPKKHERRRSTALVLLQNENAANFKNTNYVSSYGRFTLKDLISINLKSNNSATGVAAMKLFSYLIYAYDEVCLKEMVSIIPNKDATAFPYFHRIHMLMKDNDHYRKLEESEGESGSKSESKNENVFPIPPPMRNVEADDDELTSYLGLVGSIDVQTTKEMLSSGYERYLDDAQALIMSHPQFKLGSRGDVRDDELQFQHKLDTNDRLLKLTVKNLRNFFTQSPETNIALSGTLAALASNPRRSLEGFMTQWWRDEDDPYADDLKSAVEKTPNSPPMILQTLTELVDQIEDYRLQARNNISSQDLDYSLGERRKGMLFKENLQDALTLLDRDEPAQRNDLVRQFEEGVGKAVMQLHNKRFNQQRKKTYGEINKLSHRRYQDSIDTEFERRVERGNSWGISNLTAKADQFIRQPKTRSATTSLAALFTGKKGQTEQNVNTYKNNKKHRQVSAFDGPATPFYDHYKQTEQCLIIPKVVERVQRVGDSIPEDDEKGEQDAAVKPITLSDILDNVVILEEMLKEWVHLDQPSNQHHPLQPEPPTAYQSPLMSLHQNQTALFVCDVQGIFAKVIKDFDHVVNVSNKMVQFSKLLNVPVLISEQNPQSLGKTVSEIDFSNSHLLTTDPISKTRFSMVNDDVLYALKTNKIRSVVLVGVETHICILQTSLELIAKGFDVHVIIDGVSSSHATHKDTALDQIRQSGGRISTSETVLFQLLADASDERFKQFLKLNKEFSDRSTSALEKQTK</sequence>
<proteinExistence type="inferred from homology"/>
<evidence type="ECO:0000259" key="3">
    <source>
        <dbReference type="Pfam" id="PF00857"/>
    </source>
</evidence>
<evidence type="ECO:0000256" key="1">
    <source>
        <dbReference type="ARBA" id="ARBA00006336"/>
    </source>
</evidence>
<dbReference type="Pfam" id="PF10257">
    <property type="entry name" value="RAI16-like"/>
    <property type="match status" value="1"/>
</dbReference>
<feature type="domain" description="Isochorismatase-like" evidence="3">
    <location>
        <begin position="1019"/>
        <end position="1170"/>
    </location>
</feature>
<evidence type="ECO:0000256" key="2">
    <source>
        <dbReference type="SAM" id="MobiDB-lite"/>
    </source>
</evidence>
<dbReference type="SUPFAM" id="SSF52499">
    <property type="entry name" value="Isochorismatase-like hydrolases"/>
    <property type="match status" value="1"/>
</dbReference>
<feature type="region of interest" description="Disordered" evidence="2">
    <location>
        <begin position="572"/>
        <end position="599"/>
    </location>
</feature>
<dbReference type="EMBL" id="SPOI01000169">
    <property type="protein sequence ID" value="TIB34146.1"/>
    <property type="molecule type" value="Genomic_DNA"/>
</dbReference>
<dbReference type="InterPro" id="IPR036380">
    <property type="entry name" value="Isochorismatase-like_sf"/>
</dbReference>
<protein>
    <recommendedName>
        <fullName evidence="3">Isochorismatase-like domain-containing protein</fullName>
    </recommendedName>
</protein>
<feature type="region of interest" description="Disordered" evidence="2">
    <location>
        <begin position="444"/>
        <end position="475"/>
    </location>
</feature>
<evidence type="ECO:0000313" key="5">
    <source>
        <dbReference type="Proteomes" id="UP000310689"/>
    </source>
</evidence>
<dbReference type="PANTHER" id="PTHR21705:SF11">
    <property type="entry name" value="FHIP FAMILY PROTEIN CG3558"/>
    <property type="match status" value="1"/>
</dbReference>
<accession>A0A4T0IVN3</accession>